<dbReference type="PANTHER" id="PTHR10942:SF0">
    <property type="entry name" value="LEISHMANOLYSIN-LIKE PEPTIDASE"/>
    <property type="match status" value="1"/>
</dbReference>
<dbReference type="GO" id="GO:0006508">
    <property type="term" value="P:proteolysis"/>
    <property type="evidence" value="ECO:0007669"/>
    <property type="project" value="UniProtKB-KW"/>
</dbReference>
<dbReference type="Pfam" id="PF01457">
    <property type="entry name" value="Peptidase_M8"/>
    <property type="match status" value="1"/>
</dbReference>
<dbReference type="GO" id="GO:0046872">
    <property type="term" value="F:metal ion binding"/>
    <property type="evidence" value="ECO:0007669"/>
    <property type="project" value="UniProtKB-KW"/>
</dbReference>
<evidence type="ECO:0000256" key="1">
    <source>
        <dbReference type="ARBA" id="ARBA00001947"/>
    </source>
</evidence>
<keyword evidence="3" id="KW-0645">Protease</keyword>
<proteinExistence type="inferred from homology"/>
<gene>
    <name evidence="9" type="ORF">ACHAWO_012393</name>
</gene>
<dbReference type="GO" id="GO:0008237">
    <property type="term" value="F:metallopeptidase activity"/>
    <property type="evidence" value="ECO:0007669"/>
    <property type="project" value="UniProtKB-KW"/>
</dbReference>
<evidence type="ECO:0000256" key="4">
    <source>
        <dbReference type="ARBA" id="ARBA00022723"/>
    </source>
</evidence>
<dbReference type="Gene3D" id="3.90.132.10">
    <property type="entry name" value="Leishmanolysin , domain 2"/>
    <property type="match status" value="1"/>
</dbReference>
<sequence>MGQFTSSPLSSLHFLSSRQCQCSAAAHKSSSRTNTMAHRHHFYEGSSSDEGWARNTSSFRPARKNSNARLSWSEEESDNNNNNRTFGFFGGGNTSSDSDRYQSASEYESSDSDRRRSSSRFYNKSSSDDDYFSEGDDDTPSEFTSFLWRRVRPRSILGAAFACGMALTLPSLIDRNNSSIMSSSSFGKISKLPKYMMDSVYYTASSLIPGSSSTRRMEVTRPDFVYEHPYVSSSYYTSTNNTKVLLATEQIQVKKALQRDLAEEESQQDTSSSTEFKTRLAIVRPFCEFDAEALPTTFTCWNSLPPCKAARDDLGDDEEEYYDGMTEYEVGPDGEFRPKTSNTTNAYSFMTNRHLFDQVGSTAMKTAKADVFLFYSQTFSENPVAIKAVDAIINQFFEPGGWSRCFENIYAIEANIPQELDLYIPSAQEDLYNWVNGPNRQYEAAFRIIQSGEWGDYDGFYLMEGDSVPIKSHWLDVVLSEIEHYRPFAILGAQYDGDKWDNFYEKIPISLLHHTNGNAIYNTSHPLLERLVGQLEVEAPCPYNSIPYDYRMSQMWVEGTLGIVPVLSPKIMLNEEVSSGENITLSNNTDMFYKWAQIWEKEDPFKYTKVIHNYAATNLIPRHLGPEYIIHGAKLYSPWDPSKIDVTLVVSEWFFDRSLHLIKNLDNKDHPFSELVVMVPPAAMMHDDYDEMTTVPVRTQHRGAPDFMDLCEADVKTEWFMMTNSYHHVARHVDLMFTPGDFKPIIPFTPATFPFCFKYPYCKETVNLAQRFNPGHDKVVQDMDMLFNTKLRDQFCADWKELNGEEGEDLYMNQQRRLMFRKKIIGPPGPTGTAYYAWLISKGKDNIYKMTDRSLYGARPAFIKIFAKEEKLDGMSEDELAKRFGMTLMDNSTDSDCNCMAYETETDCEEAGVGCIWRPLFESCHPPELIDGNDPICSTTTAPTMSPTISMDFSSDKPTEAPTVVYPWYVDLFKSREHETATSSETDDNVDGSSLSADDDEIIGGGSRRRNLGVESLDSLYQTDMDADERASLLEALDSQQQAQLPAKLCEPWLPTIVPRQRTTSETWDGASPDPSSRGFSASATSRPRNLHQSFLQARTGLIDHHSLRDSWLTSSIPINIPKYHTRHNKFEIKEMPLFVPDMTSETSRFHRTVVNYGDKHPLDAARNEDDDSYRPLRIKFDTADLLDYPNKVASRISDARDAEMAAAVAKIEAISGYIIPSIADLYAGALSVVPSIDNIFPVSGSSRMDKCGEAPFPKHHLSEGVPDADTLIYVTLDGAQCTDGITSYASVCSFDQHLRPFIGNLVICIDAIATTSRGEVTENETLRLSTSLTVQVGKILGLSTSLFQHYINPETGKAWGATKKKVTCVDGETKEVSVPNILLSTAESDDHGRASKNSPSFLITSPTVRQVVRNHFDCQTLSGARLDREPTSCFGESLDTRYHFDENLSILGSSADMAYSLSPLTLALFEDSSWYKADFSTATVPLFGRGAGCGFVEGECVGKSYSVPDYSDDIYCGDFVEGEVMFDRKPSSCDYTHNHKADCEVLLQKDAKGGISVIKGNAEANNQCPMRTENIISCFDTSQDGQMKGEVFSPNSRCFNTNTPTSVCLQSYCNAVDSKIDIVIDGKVHQCDYESQEVDLGDYSIICPRLAVICPHLVCPSDCSGKGVCDYCRNVPSCICDNPFDQTPGCWGELLQNEWLMVEMTKQHL</sequence>
<accession>A0ABD3MWT6</accession>
<evidence type="ECO:0000256" key="2">
    <source>
        <dbReference type="ARBA" id="ARBA00005860"/>
    </source>
</evidence>
<evidence type="ECO:0000313" key="10">
    <source>
        <dbReference type="Proteomes" id="UP001530400"/>
    </source>
</evidence>
<organism evidence="9 10">
    <name type="scientific">Cyclotella atomus</name>
    <dbReference type="NCBI Taxonomy" id="382360"/>
    <lineage>
        <taxon>Eukaryota</taxon>
        <taxon>Sar</taxon>
        <taxon>Stramenopiles</taxon>
        <taxon>Ochrophyta</taxon>
        <taxon>Bacillariophyta</taxon>
        <taxon>Coscinodiscophyceae</taxon>
        <taxon>Thalassiosirophycidae</taxon>
        <taxon>Stephanodiscales</taxon>
        <taxon>Stephanodiscaceae</taxon>
        <taxon>Cyclotella</taxon>
    </lineage>
</organism>
<dbReference type="PANTHER" id="PTHR10942">
    <property type="entry name" value="LEISHMANOLYSIN-LIKE PEPTIDASE"/>
    <property type="match status" value="1"/>
</dbReference>
<evidence type="ECO:0000256" key="8">
    <source>
        <dbReference type="SAM" id="MobiDB-lite"/>
    </source>
</evidence>
<feature type="region of interest" description="Disordered" evidence="8">
    <location>
        <begin position="42"/>
        <end position="138"/>
    </location>
</feature>
<evidence type="ECO:0000256" key="6">
    <source>
        <dbReference type="ARBA" id="ARBA00022833"/>
    </source>
</evidence>
<evidence type="ECO:0000256" key="5">
    <source>
        <dbReference type="ARBA" id="ARBA00022801"/>
    </source>
</evidence>
<reference evidence="9 10" key="1">
    <citation type="submission" date="2024-10" db="EMBL/GenBank/DDBJ databases">
        <title>Updated reference genomes for cyclostephanoid diatoms.</title>
        <authorList>
            <person name="Roberts W.R."/>
            <person name="Alverson A.J."/>
        </authorList>
    </citation>
    <scope>NUCLEOTIDE SEQUENCE [LARGE SCALE GENOMIC DNA]</scope>
    <source>
        <strain evidence="9 10">AJA010-31</strain>
    </source>
</reference>
<keyword evidence="6" id="KW-0862">Zinc</keyword>
<evidence type="ECO:0000256" key="3">
    <source>
        <dbReference type="ARBA" id="ARBA00022670"/>
    </source>
</evidence>
<dbReference type="Proteomes" id="UP001530400">
    <property type="component" value="Unassembled WGS sequence"/>
</dbReference>
<dbReference type="InterPro" id="IPR001577">
    <property type="entry name" value="Peptidase_M8"/>
</dbReference>
<name>A0ABD3MWT6_9STRA</name>
<feature type="compositionally biased region" description="Polar residues" evidence="8">
    <location>
        <begin position="1074"/>
        <end position="1088"/>
    </location>
</feature>
<comment type="cofactor">
    <cofactor evidence="1">
        <name>Zn(2+)</name>
        <dbReference type="ChEBI" id="CHEBI:29105"/>
    </cofactor>
</comment>
<keyword evidence="5" id="KW-0378">Hydrolase</keyword>
<dbReference type="EMBL" id="JALLPJ020001350">
    <property type="protein sequence ID" value="KAL3768283.1"/>
    <property type="molecule type" value="Genomic_DNA"/>
</dbReference>
<keyword evidence="10" id="KW-1185">Reference proteome</keyword>
<dbReference type="Gene3D" id="3.10.170.20">
    <property type="match status" value="1"/>
</dbReference>
<comment type="similarity">
    <text evidence="2">Belongs to the peptidase M8 family.</text>
</comment>
<protein>
    <submittedName>
        <fullName evidence="9">Uncharacterized protein</fullName>
    </submittedName>
</protein>
<keyword evidence="4" id="KW-0479">Metal-binding</keyword>
<keyword evidence="7" id="KW-0482">Metalloprotease</keyword>
<feature type="compositionally biased region" description="Polar residues" evidence="8">
    <location>
        <begin position="45"/>
        <end position="70"/>
    </location>
</feature>
<evidence type="ECO:0000313" key="9">
    <source>
        <dbReference type="EMBL" id="KAL3768283.1"/>
    </source>
</evidence>
<feature type="compositionally biased region" description="Acidic residues" evidence="8">
    <location>
        <begin position="128"/>
        <end position="138"/>
    </location>
</feature>
<feature type="region of interest" description="Disordered" evidence="8">
    <location>
        <begin position="1064"/>
        <end position="1088"/>
    </location>
</feature>
<feature type="region of interest" description="Disordered" evidence="8">
    <location>
        <begin position="978"/>
        <end position="1009"/>
    </location>
</feature>
<comment type="caution">
    <text evidence="9">The sequence shown here is derived from an EMBL/GenBank/DDBJ whole genome shotgun (WGS) entry which is preliminary data.</text>
</comment>
<dbReference type="SUPFAM" id="SSF55486">
    <property type="entry name" value="Metalloproteases ('zincins'), catalytic domain"/>
    <property type="match status" value="1"/>
</dbReference>
<evidence type="ECO:0000256" key="7">
    <source>
        <dbReference type="ARBA" id="ARBA00023049"/>
    </source>
</evidence>